<evidence type="ECO:0000313" key="2">
    <source>
        <dbReference type="Proteomes" id="UP000887320"/>
    </source>
</evidence>
<reference evidence="1" key="1">
    <citation type="submission" date="2021-07" db="EMBL/GenBank/DDBJ databases">
        <authorList>
            <person name="Fernandez M."/>
            <person name="Pereira P."/>
            <person name="Torres Tejerizo G.A."/>
            <person name="Gonzalez P."/>
            <person name="Agostini E."/>
        </authorList>
    </citation>
    <scope>NUCLEOTIDE SEQUENCE</scope>
    <source>
        <strain evidence="1">SFC 500-1A</strain>
    </source>
</reference>
<name>A0A8X8GRF1_ACIGI</name>
<dbReference type="AlphaFoldDB" id="A0A8X8GRF1"/>
<proteinExistence type="predicted"/>
<dbReference type="RefSeq" id="WP_234623476.1">
    <property type="nucleotide sequence ID" value="NZ_JAHWXT010000004.1"/>
</dbReference>
<gene>
    <name evidence="1" type="ORF">KW868_12080</name>
</gene>
<dbReference type="EMBL" id="JAHWXT010000004">
    <property type="protein sequence ID" value="MCF0265191.1"/>
    <property type="molecule type" value="Genomic_DNA"/>
</dbReference>
<comment type="caution">
    <text evidence="1">The sequence shown here is derived from an EMBL/GenBank/DDBJ whole genome shotgun (WGS) entry which is preliminary data.</text>
</comment>
<protein>
    <recommendedName>
        <fullName evidence="3">Protein L</fullName>
    </recommendedName>
</protein>
<sequence>MAGIVAGTKFKVYDNPGSGFTKTHKPGGKVEYSGIYKCVNCGREITSNMHPDDDTFPPHNKSSTCNKAEWKLHVVTDTMGDNLASVK</sequence>
<evidence type="ECO:0008006" key="3">
    <source>
        <dbReference type="Google" id="ProtNLM"/>
    </source>
</evidence>
<organism evidence="1 2">
    <name type="scientific">Acinetobacter guillouiae</name>
    <name type="common">Acinetobacter genomosp. 11</name>
    <dbReference type="NCBI Taxonomy" id="106649"/>
    <lineage>
        <taxon>Bacteria</taxon>
        <taxon>Pseudomonadati</taxon>
        <taxon>Pseudomonadota</taxon>
        <taxon>Gammaproteobacteria</taxon>
        <taxon>Moraxellales</taxon>
        <taxon>Moraxellaceae</taxon>
        <taxon>Acinetobacter</taxon>
    </lineage>
</organism>
<dbReference type="Proteomes" id="UP000887320">
    <property type="component" value="Unassembled WGS sequence"/>
</dbReference>
<accession>A0A8X8GRF1</accession>
<evidence type="ECO:0000313" key="1">
    <source>
        <dbReference type="EMBL" id="MCF0265191.1"/>
    </source>
</evidence>